<dbReference type="Gene3D" id="1.20.58.220">
    <property type="entry name" value="Phosphate transport system protein phou homolog 2, domain 2"/>
    <property type="match status" value="1"/>
</dbReference>
<dbReference type="NCBIfam" id="NF037997">
    <property type="entry name" value="Na_Pi_symport"/>
    <property type="match status" value="1"/>
</dbReference>
<keyword evidence="5 7" id="KW-0472">Membrane</keyword>
<dbReference type="InterPro" id="IPR003841">
    <property type="entry name" value="Na/Pi_transpt"/>
</dbReference>
<feature type="transmembrane region" description="Helical" evidence="7">
    <location>
        <begin position="248"/>
        <end position="272"/>
    </location>
</feature>
<dbReference type="EMBL" id="JACDZE010000001">
    <property type="protein sequence ID" value="MBA5628512.1"/>
    <property type="molecule type" value="Genomic_DNA"/>
</dbReference>
<dbReference type="PANTHER" id="PTHR10010">
    <property type="entry name" value="SOLUTE CARRIER FAMILY 34 SODIUM PHOSPHATE , MEMBER 2-RELATED"/>
    <property type="match status" value="1"/>
</dbReference>
<evidence type="ECO:0000256" key="3">
    <source>
        <dbReference type="ARBA" id="ARBA00022692"/>
    </source>
</evidence>
<evidence type="ECO:0000256" key="2">
    <source>
        <dbReference type="ARBA" id="ARBA00022475"/>
    </source>
</evidence>
<feature type="coiled-coil region" evidence="6">
    <location>
        <begin position="368"/>
        <end position="395"/>
    </location>
</feature>
<dbReference type="InterPro" id="IPR026022">
    <property type="entry name" value="PhoU_dom"/>
</dbReference>
<protein>
    <submittedName>
        <fullName evidence="9">Na/Pi cotransporter family protein</fullName>
    </submittedName>
</protein>
<sequence>MSTFLLIFNVLGSVSLFLYGMKVMSEGVQRSAGGQLQKFLNRMTQNQYSGVLAGTVFTGALQSSSIVSVLTLSFVNAGLLNLRRAFSIIVGANVGTVIKLWFIIGLGTVWHIESLALPMIAVAVTILFFRNQRAKEWSDFFIGLALIFIGFYFLNQFFPDLTEHEFFYKYIQEHGGNTSFGSSLIFVLIGIFVTFLFHSSSAFTLLAAVLVSKGMNIEQAAMMVLGANIGTTSAALIASTVGNRASKITAWFHFFFNLAGVVLIFFFVPFIIDFLREFVSTDGEILLVSFHTFFNVVSAFLILPFINSVADWAENKYWKSSRDKSSLKLIARPFGPTAKMYVYEANREIVKFAGITRQIISNLGRMISESDEEKLKELRKRIFTLEKESDELEKSILNYLNSIYNFEMSGEVALNIHRLIEICHHLENVGDLAIKIASIHQERRKSNSFITPKLRELLLELQDSLSMATTTLVQNLNETDGNVDLLEAKQIEKSIDKKFEKAEEALLKAIESEKLSARSALFYTELIQNYELIGDHLYQANRALGK</sequence>
<keyword evidence="2" id="KW-1003">Cell membrane</keyword>
<dbReference type="SUPFAM" id="SSF109755">
    <property type="entry name" value="PhoU-like"/>
    <property type="match status" value="1"/>
</dbReference>
<reference evidence="9 10" key="1">
    <citation type="submission" date="2020-07" db="EMBL/GenBank/DDBJ databases">
        <title>Moheibacter lacus sp. nov., a member of the family Flavobacteriaceae isolated from freshwater lake sediment.</title>
        <authorList>
            <person name="Liu Y."/>
        </authorList>
    </citation>
    <scope>NUCLEOTIDE SEQUENCE [LARGE SCALE GENOMIC DNA]</scope>
    <source>
        <strain evidence="9 10">BDHS18</strain>
    </source>
</reference>
<dbReference type="InterPro" id="IPR038078">
    <property type="entry name" value="PhoU-like_sf"/>
</dbReference>
<keyword evidence="3 7" id="KW-0812">Transmembrane</keyword>
<proteinExistence type="predicted"/>
<keyword evidence="10" id="KW-1185">Reference proteome</keyword>
<evidence type="ECO:0000256" key="1">
    <source>
        <dbReference type="ARBA" id="ARBA00004651"/>
    </source>
</evidence>
<feature type="transmembrane region" description="Helical" evidence="7">
    <location>
        <begin position="85"/>
        <end position="104"/>
    </location>
</feature>
<evidence type="ECO:0000313" key="10">
    <source>
        <dbReference type="Proteomes" id="UP000552241"/>
    </source>
</evidence>
<evidence type="ECO:0000256" key="5">
    <source>
        <dbReference type="ARBA" id="ARBA00023136"/>
    </source>
</evidence>
<feature type="transmembrane region" description="Helical" evidence="7">
    <location>
        <begin position="141"/>
        <end position="158"/>
    </location>
</feature>
<feature type="transmembrane region" description="Helical" evidence="7">
    <location>
        <begin position="284"/>
        <end position="306"/>
    </location>
</feature>
<evidence type="ECO:0000256" key="7">
    <source>
        <dbReference type="SAM" id="Phobius"/>
    </source>
</evidence>
<feature type="transmembrane region" description="Helical" evidence="7">
    <location>
        <begin position="110"/>
        <end position="129"/>
    </location>
</feature>
<evidence type="ECO:0000259" key="8">
    <source>
        <dbReference type="Pfam" id="PF01895"/>
    </source>
</evidence>
<dbReference type="PANTHER" id="PTHR10010:SF46">
    <property type="entry name" value="SODIUM-DEPENDENT PHOSPHATE TRANSPORT PROTEIN 2B"/>
    <property type="match status" value="1"/>
</dbReference>
<dbReference type="GO" id="GO:0044341">
    <property type="term" value="P:sodium-dependent phosphate transport"/>
    <property type="evidence" value="ECO:0007669"/>
    <property type="project" value="InterPro"/>
</dbReference>
<organism evidence="9 10">
    <name type="scientific">Moheibacter lacus</name>
    <dbReference type="NCBI Taxonomy" id="2745851"/>
    <lineage>
        <taxon>Bacteria</taxon>
        <taxon>Pseudomonadati</taxon>
        <taxon>Bacteroidota</taxon>
        <taxon>Flavobacteriia</taxon>
        <taxon>Flavobacteriales</taxon>
        <taxon>Weeksellaceae</taxon>
        <taxon>Moheibacter</taxon>
    </lineage>
</organism>
<feature type="transmembrane region" description="Helical" evidence="7">
    <location>
        <begin position="184"/>
        <end position="211"/>
    </location>
</feature>
<keyword evidence="4 7" id="KW-1133">Transmembrane helix</keyword>
<dbReference type="Proteomes" id="UP000552241">
    <property type="component" value="Unassembled WGS sequence"/>
</dbReference>
<comment type="subcellular location">
    <subcellularLocation>
        <location evidence="1">Cell membrane</location>
        <topology evidence="1">Multi-pass membrane protein</topology>
    </subcellularLocation>
</comment>
<dbReference type="Pfam" id="PF01895">
    <property type="entry name" value="PhoU"/>
    <property type="match status" value="1"/>
</dbReference>
<gene>
    <name evidence="9" type="ORF">HU137_01860</name>
</gene>
<keyword evidence="6" id="KW-0175">Coiled coil</keyword>
<feature type="transmembrane region" description="Helical" evidence="7">
    <location>
        <begin position="223"/>
        <end position="242"/>
    </location>
</feature>
<feature type="transmembrane region" description="Helical" evidence="7">
    <location>
        <begin position="49"/>
        <end position="73"/>
    </location>
</feature>
<evidence type="ECO:0000256" key="6">
    <source>
        <dbReference type="SAM" id="Coils"/>
    </source>
</evidence>
<evidence type="ECO:0000256" key="4">
    <source>
        <dbReference type="ARBA" id="ARBA00022989"/>
    </source>
</evidence>
<dbReference type="Pfam" id="PF02690">
    <property type="entry name" value="Na_Pi_cotrans"/>
    <property type="match status" value="2"/>
</dbReference>
<dbReference type="RefSeq" id="WP_182042107.1">
    <property type="nucleotide sequence ID" value="NZ_JACDZE010000001.1"/>
</dbReference>
<accession>A0A838ZQW5</accession>
<dbReference type="GO" id="GO:0005436">
    <property type="term" value="F:sodium:phosphate symporter activity"/>
    <property type="evidence" value="ECO:0007669"/>
    <property type="project" value="InterPro"/>
</dbReference>
<dbReference type="AlphaFoldDB" id="A0A838ZQW5"/>
<evidence type="ECO:0000313" key="9">
    <source>
        <dbReference type="EMBL" id="MBA5628512.1"/>
    </source>
</evidence>
<name>A0A838ZQW5_9FLAO</name>
<dbReference type="GO" id="GO:0005886">
    <property type="term" value="C:plasma membrane"/>
    <property type="evidence" value="ECO:0007669"/>
    <property type="project" value="UniProtKB-SubCell"/>
</dbReference>
<comment type="caution">
    <text evidence="9">The sequence shown here is derived from an EMBL/GenBank/DDBJ whole genome shotgun (WGS) entry which is preliminary data.</text>
</comment>
<feature type="domain" description="PhoU" evidence="8">
    <location>
        <begin position="351"/>
        <end position="438"/>
    </location>
</feature>